<evidence type="ECO:0000256" key="1">
    <source>
        <dbReference type="ARBA" id="ARBA00008889"/>
    </source>
</evidence>
<name>A0A7C4Y533_UNCW3</name>
<dbReference type="Gene3D" id="3.30.70.1730">
    <property type="match status" value="1"/>
</dbReference>
<protein>
    <recommendedName>
        <fullName evidence="4 5">Large ribosomal subunit protein uL10</fullName>
    </recommendedName>
</protein>
<dbReference type="PANTHER" id="PTHR11560">
    <property type="entry name" value="39S RIBOSOMAL PROTEIN L10, MITOCHONDRIAL"/>
    <property type="match status" value="1"/>
</dbReference>
<dbReference type="InterPro" id="IPR022973">
    <property type="entry name" value="Ribosomal_uL10_bac"/>
</dbReference>
<dbReference type="EMBL" id="DTHG01000041">
    <property type="protein sequence ID" value="HGW91582.1"/>
    <property type="molecule type" value="Genomic_DNA"/>
</dbReference>
<proteinExistence type="inferred from homology"/>
<accession>A0A7C4Y533</accession>
<reference evidence="6" key="1">
    <citation type="journal article" date="2020" name="mSystems">
        <title>Genome- and Community-Level Interaction Insights into Carbon Utilization and Element Cycling Functions of Hydrothermarchaeota in Hydrothermal Sediment.</title>
        <authorList>
            <person name="Zhou Z."/>
            <person name="Liu Y."/>
            <person name="Xu W."/>
            <person name="Pan J."/>
            <person name="Luo Z.H."/>
            <person name="Li M."/>
        </authorList>
    </citation>
    <scope>NUCLEOTIDE SEQUENCE [LARGE SCALE GENOMIC DNA]</scope>
    <source>
        <strain evidence="6">SpSt-780</strain>
    </source>
</reference>
<comment type="function">
    <text evidence="5">Forms part of the ribosomal stalk, playing a central role in the interaction of the ribosome with GTP-bound translation factors.</text>
</comment>
<comment type="similarity">
    <text evidence="1 5">Belongs to the universal ribosomal protein uL10 family.</text>
</comment>
<keyword evidence="2 5" id="KW-0689">Ribosomal protein</keyword>
<dbReference type="GO" id="GO:0006412">
    <property type="term" value="P:translation"/>
    <property type="evidence" value="ECO:0007669"/>
    <property type="project" value="UniProtKB-UniRule"/>
</dbReference>
<keyword evidence="5" id="KW-0699">rRNA-binding</keyword>
<keyword evidence="3 5" id="KW-0687">Ribonucleoprotein</keyword>
<gene>
    <name evidence="5" type="primary">rplJ</name>
    <name evidence="6" type="ORF">ENV67_03465</name>
</gene>
<evidence type="ECO:0000256" key="5">
    <source>
        <dbReference type="HAMAP-Rule" id="MF_00362"/>
    </source>
</evidence>
<dbReference type="NCBIfam" id="NF000955">
    <property type="entry name" value="PRK00099.1-1"/>
    <property type="match status" value="1"/>
</dbReference>
<dbReference type="GO" id="GO:0005840">
    <property type="term" value="C:ribosome"/>
    <property type="evidence" value="ECO:0007669"/>
    <property type="project" value="UniProtKB-KW"/>
</dbReference>
<dbReference type="GO" id="GO:1990904">
    <property type="term" value="C:ribonucleoprotein complex"/>
    <property type="evidence" value="ECO:0007669"/>
    <property type="project" value="UniProtKB-KW"/>
</dbReference>
<sequence>MPSHKNIKTVEEIKERLKNNRVLLITDYTKLNVADFTTLRKELKKNNNIIKVYKNRLVKIALKEQFNNVEVDNYLKGVSAFIFSNDEVNTAKIIYEFSKKNENLKTKAILIDGKVYDKKMVDTLAKIPSKEELYTEIVSSVNAPLSTLVYIFDNLFTTLLFSLETIKNQKEDR</sequence>
<evidence type="ECO:0000256" key="2">
    <source>
        <dbReference type="ARBA" id="ARBA00022980"/>
    </source>
</evidence>
<evidence type="ECO:0000256" key="4">
    <source>
        <dbReference type="ARBA" id="ARBA00035202"/>
    </source>
</evidence>
<dbReference type="GO" id="GO:0070180">
    <property type="term" value="F:large ribosomal subunit rRNA binding"/>
    <property type="evidence" value="ECO:0007669"/>
    <property type="project" value="UniProtKB-UniRule"/>
</dbReference>
<dbReference type="InterPro" id="IPR047865">
    <property type="entry name" value="Ribosomal_uL10_bac_type"/>
</dbReference>
<dbReference type="CDD" id="cd05797">
    <property type="entry name" value="Ribosomal_L10"/>
    <property type="match status" value="1"/>
</dbReference>
<dbReference type="Pfam" id="PF00466">
    <property type="entry name" value="Ribosomal_L10"/>
    <property type="match status" value="1"/>
</dbReference>
<comment type="subunit">
    <text evidence="5">Part of the ribosomal stalk of the 50S ribosomal subunit. The N-terminus interacts with L11 and the large rRNA to form the base of the stalk. The C-terminus forms an elongated spine to which L12 dimers bind in a sequential fashion forming a multimeric L10(L12)X complex.</text>
</comment>
<evidence type="ECO:0000313" key="6">
    <source>
        <dbReference type="EMBL" id="HGW91582.1"/>
    </source>
</evidence>
<comment type="caution">
    <text evidence="6">The sequence shown here is derived from an EMBL/GenBank/DDBJ whole genome shotgun (WGS) entry which is preliminary data.</text>
</comment>
<organism evidence="6">
    <name type="scientific">candidate division WOR-3 bacterium</name>
    <dbReference type="NCBI Taxonomy" id="2052148"/>
    <lineage>
        <taxon>Bacteria</taxon>
        <taxon>Bacteria division WOR-3</taxon>
    </lineage>
</organism>
<dbReference type="AlphaFoldDB" id="A0A7C4Y533"/>
<evidence type="ECO:0000256" key="3">
    <source>
        <dbReference type="ARBA" id="ARBA00023274"/>
    </source>
</evidence>
<keyword evidence="5" id="KW-0694">RNA-binding</keyword>
<dbReference type="SUPFAM" id="SSF160369">
    <property type="entry name" value="Ribosomal protein L10-like"/>
    <property type="match status" value="1"/>
</dbReference>
<dbReference type="HAMAP" id="MF_00362">
    <property type="entry name" value="Ribosomal_uL10"/>
    <property type="match status" value="1"/>
</dbReference>
<dbReference type="InterPro" id="IPR001790">
    <property type="entry name" value="Ribosomal_uL10"/>
</dbReference>
<dbReference type="InterPro" id="IPR043141">
    <property type="entry name" value="Ribosomal_uL10-like_sf"/>
</dbReference>
<dbReference type="Gene3D" id="6.10.250.290">
    <property type="match status" value="1"/>
</dbReference>